<reference evidence="2" key="1">
    <citation type="submission" date="2020-05" db="EMBL/GenBank/DDBJ databases">
        <authorList>
            <person name="Chiriac C."/>
            <person name="Salcher M."/>
            <person name="Ghai R."/>
            <person name="Kavagutti S V."/>
        </authorList>
    </citation>
    <scope>NUCLEOTIDE SEQUENCE</scope>
</reference>
<name>A0A6J7EMF9_9ZZZZ</name>
<organism evidence="2">
    <name type="scientific">freshwater metagenome</name>
    <dbReference type="NCBI Taxonomy" id="449393"/>
    <lineage>
        <taxon>unclassified sequences</taxon>
        <taxon>metagenomes</taxon>
        <taxon>ecological metagenomes</taxon>
    </lineage>
</organism>
<feature type="region of interest" description="Disordered" evidence="1">
    <location>
        <begin position="59"/>
        <end position="88"/>
    </location>
</feature>
<gene>
    <name evidence="2" type="ORF">UFOPK3376_01964</name>
</gene>
<feature type="compositionally biased region" description="Low complexity" evidence="1">
    <location>
        <begin position="71"/>
        <end position="85"/>
    </location>
</feature>
<dbReference type="AlphaFoldDB" id="A0A6J7EMF9"/>
<sequence>MKKLARDMCTLSALSMLIAVASACSNSTAALKPLTSATAASTATSVGVADIAPNGAGGALGTIPPSGPQFTADATTTAPPTATPTSDISAGTAGACTFDAIHASVGEAPAGITDIDLRCHGEWASWVGQANDPTASDGYFAVARRSATGWETTNLGTAGVCSDGGVPQELWTDLNCTE</sequence>
<evidence type="ECO:0000313" key="2">
    <source>
        <dbReference type="EMBL" id="CAB4884742.1"/>
    </source>
</evidence>
<dbReference type="EMBL" id="CAFBLP010000052">
    <property type="protein sequence ID" value="CAB4884742.1"/>
    <property type="molecule type" value="Genomic_DNA"/>
</dbReference>
<evidence type="ECO:0000256" key="1">
    <source>
        <dbReference type="SAM" id="MobiDB-lite"/>
    </source>
</evidence>
<protein>
    <submittedName>
        <fullName evidence="2">Unannotated protein</fullName>
    </submittedName>
</protein>
<proteinExistence type="predicted"/>
<dbReference type="PROSITE" id="PS51257">
    <property type="entry name" value="PROKAR_LIPOPROTEIN"/>
    <property type="match status" value="1"/>
</dbReference>
<accession>A0A6J7EMF9</accession>